<dbReference type="InterPro" id="IPR002477">
    <property type="entry name" value="Peptidoglycan-bd-like"/>
</dbReference>
<evidence type="ECO:0000259" key="2">
    <source>
        <dbReference type="SMART" id="SM00382"/>
    </source>
</evidence>
<dbReference type="SUPFAM" id="SSF47090">
    <property type="entry name" value="PGBD-like"/>
    <property type="match status" value="1"/>
</dbReference>
<dbReference type="InterPro" id="IPR027417">
    <property type="entry name" value="P-loop_NTPase"/>
</dbReference>
<dbReference type="InterPro" id="IPR036366">
    <property type="entry name" value="PGBDSf"/>
</dbReference>
<dbReference type="AlphaFoldDB" id="A0A939DDT5"/>
<dbReference type="SUPFAM" id="SSF52540">
    <property type="entry name" value="P-loop containing nucleoside triphosphate hydrolases"/>
    <property type="match status" value="1"/>
</dbReference>
<dbReference type="CDD" id="cd00009">
    <property type="entry name" value="AAA"/>
    <property type="match status" value="1"/>
</dbReference>
<dbReference type="Gene3D" id="3.90.70.10">
    <property type="entry name" value="Cysteine proteinases"/>
    <property type="match status" value="1"/>
</dbReference>
<dbReference type="PANTHER" id="PTHR35894:SF1">
    <property type="entry name" value="PHOSPHORIBULOKINASE _ URIDINE KINASE FAMILY"/>
    <property type="match status" value="1"/>
</dbReference>
<sequence>MYHQYFGLREAPFSIAVNPRYLFMSPRHRDALAHLLYGVGAGGGFILLTGEVGTGKTTINRCLLEQLPDDTDIAIILNPALNALELLASVCDELGIDCDTRHHSLKSLTDKLHRFLLDNHARGRKTVLMIDEAQHLDFDVLEQIRLLTNLETNHEKLLQIVLIGQPELAAMLRRPELRQLNQRITARYDLGPLSLDETRAYIRHRLQVAGLTADRELFADGAVRAIHRRSRGIPRLINLLCDRSLLGAYGGNKSRADRAMVEAAAREVMGEEGASSKRRRPAWVVAALVGAVIAAAGAWLWNRGALAPRAEAPAVAAAAPARVAPEAPAANKGSTTAAPWLQPPDAAGQQLWALHAVAVAPDQACPLETVAGLACYRDAVRTWDALQGYDRPLVLELVTPERFRAAALLLGIEGQRARLAAGETVAVVPLAELTPLWSGEFYLLWQPPEGFDGPLSLGDEGPAVAAVARMLARLDGQDRPLTQGRFNEALQSRVRLFQASNQLAADGVVGVRTLLKLNEQLGIDITRSLALSQLETGERS</sequence>
<keyword evidence="1" id="KW-0472">Membrane</keyword>
<protein>
    <submittedName>
        <fullName evidence="3">AAA family ATPase</fullName>
    </submittedName>
</protein>
<gene>
    <name evidence="3" type="ORF">JYP50_06595</name>
</gene>
<dbReference type="Gene3D" id="1.10.101.10">
    <property type="entry name" value="PGBD-like superfamily/PGBD"/>
    <property type="match status" value="1"/>
</dbReference>
<evidence type="ECO:0000313" key="4">
    <source>
        <dbReference type="Proteomes" id="UP000664303"/>
    </source>
</evidence>
<dbReference type="Pfam" id="PF13401">
    <property type="entry name" value="AAA_22"/>
    <property type="match status" value="1"/>
</dbReference>
<name>A0A939DDT5_9GAMM</name>
<proteinExistence type="predicted"/>
<evidence type="ECO:0000313" key="3">
    <source>
        <dbReference type="EMBL" id="MBN7796249.1"/>
    </source>
</evidence>
<accession>A0A939DDT5</accession>
<dbReference type="InterPro" id="IPR052026">
    <property type="entry name" value="ExeA_AAA_ATPase_DNA-bind"/>
</dbReference>
<keyword evidence="1" id="KW-1133">Transmembrane helix</keyword>
<feature type="transmembrane region" description="Helical" evidence="1">
    <location>
        <begin position="282"/>
        <end position="301"/>
    </location>
</feature>
<dbReference type="RefSeq" id="WP_206559691.1">
    <property type="nucleotide sequence ID" value="NZ_JAFKCZ010000004.1"/>
</dbReference>
<organism evidence="3 4">
    <name type="scientific">Parahaliea mediterranea</name>
    <dbReference type="NCBI Taxonomy" id="651086"/>
    <lineage>
        <taxon>Bacteria</taxon>
        <taxon>Pseudomonadati</taxon>
        <taxon>Pseudomonadota</taxon>
        <taxon>Gammaproteobacteria</taxon>
        <taxon>Cellvibrionales</taxon>
        <taxon>Halieaceae</taxon>
        <taxon>Parahaliea</taxon>
    </lineage>
</organism>
<dbReference type="EMBL" id="JAFKCZ010000004">
    <property type="protein sequence ID" value="MBN7796249.1"/>
    <property type="molecule type" value="Genomic_DNA"/>
</dbReference>
<keyword evidence="4" id="KW-1185">Reference proteome</keyword>
<dbReference type="Proteomes" id="UP000664303">
    <property type="component" value="Unassembled WGS sequence"/>
</dbReference>
<dbReference type="InterPro" id="IPR049945">
    <property type="entry name" value="AAA_22"/>
</dbReference>
<feature type="domain" description="AAA+ ATPase" evidence="2">
    <location>
        <begin position="42"/>
        <end position="185"/>
    </location>
</feature>
<dbReference type="PANTHER" id="PTHR35894">
    <property type="entry name" value="GENERAL SECRETION PATHWAY PROTEIN A-RELATED"/>
    <property type="match status" value="1"/>
</dbReference>
<dbReference type="GO" id="GO:0016887">
    <property type="term" value="F:ATP hydrolysis activity"/>
    <property type="evidence" value="ECO:0007669"/>
    <property type="project" value="InterPro"/>
</dbReference>
<dbReference type="Gene3D" id="3.40.50.300">
    <property type="entry name" value="P-loop containing nucleotide triphosphate hydrolases"/>
    <property type="match status" value="1"/>
</dbReference>
<comment type="caution">
    <text evidence="3">The sequence shown here is derived from an EMBL/GenBank/DDBJ whole genome shotgun (WGS) entry which is preliminary data.</text>
</comment>
<reference evidence="3" key="1">
    <citation type="submission" date="2021-02" db="EMBL/GenBank/DDBJ databases">
        <title>PHA producing bacteria isolated from coastal sediment in Guangdong, Shenzhen.</title>
        <authorList>
            <person name="Zheng W."/>
            <person name="Yu S."/>
            <person name="Huang Y."/>
        </authorList>
    </citation>
    <scope>NUCLEOTIDE SEQUENCE</scope>
    <source>
        <strain evidence="3">TN14-10</strain>
    </source>
</reference>
<dbReference type="InterPro" id="IPR003593">
    <property type="entry name" value="AAA+_ATPase"/>
</dbReference>
<dbReference type="InterPro" id="IPR036365">
    <property type="entry name" value="PGBD-like_sf"/>
</dbReference>
<dbReference type="Pfam" id="PF01471">
    <property type="entry name" value="PG_binding_1"/>
    <property type="match status" value="1"/>
</dbReference>
<dbReference type="SMART" id="SM00382">
    <property type="entry name" value="AAA"/>
    <property type="match status" value="1"/>
</dbReference>
<evidence type="ECO:0000256" key="1">
    <source>
        <dbReference type="SAM" id="Phobius"/>
    </source>
</evidence>
<keyword evidence="1" id="KW-0812">Transmembrane</keyword>